<feature type="transmembrane region" description="Helical" evidence="10">
    <location>
        <begin position="521"/>
        <end position="542"/>
    </location>
</feature>
<dbReference type="AlphaFoldDB" id="A0A5N4BXW2"/>
<keyword evidence="3" id="KW-1003">Cell membrane</keyword>
<feature type="transmembrane region" description="Helical" evidence="10">
    <location>
        <begin position="369"/>
        <end position="394"/>
    </location>
</feature>
<feature type="region of interest" description="Disordered" evidence="9">
    <location>
        <begin position="1"/>
        <end position="21"/>
    </location>
</feature>
<evidence type="ECO:0000256" key="3">
    <source>
        <dbReference type="ARBA" id="ARBA00022475"/>
    </source>
</evidence>
<dbReference type="PROSITE" id="PS50850">
    <property type="entry name" value="MFS"/>
    <property type="match status" value="1"/>
</dbReference>
<comment type="caution">
    <text evidence="12">The sequence shown here is derived from an EMBL/GenBank/DDBJ whole genome shotgun (WGS) entry which is preliminary data.</text>
</comment>
<proteinExistence type="inferred from homology"/>
<dbReference type="SUPFAM" id="SSF103473">
    <property type="entry name" value="MFS general substrate transporter"/>
    <property type="match status" value="1"/>
</dbReference>
<feature type="compositionally biased region" description="Basic and acidic residues" evidence="9">
    <location>
        <begin position="10"/>
        <end position="19"/>
    </location>
</feature>
<gene>
    <name evidence="12" type="ORF">Cadr_000030465</name>
</gene>
<evidence type="ECO:0000313" key="12">
    <source>
        <dbReference type="EMBL" id="KAB1251465.1"/>
    </source>
</evidence>
<comment type="function">
    <text evidence="8">May act as a transporter of organic cations based on a proton efflux antiport mechanism. May play a role in the transport of chloroquine and quinidine-related compounds in kidney. Plays a role in the regulation of lipid metabolism.</text>
</comment>
<protein>
    <recommendedName>
        <fullName evidence="7">Organic cation transporter-like protein 2</fullName>
    </recommendedName>
</protein>
<evidence type="ECO:0000256" key="9">
    <source>
        <dbReference type="SAM" id="MobiDB-lite"/>
    </source>
</evidence>
<dbReference type="InterPro" id="IPR020846">
    <property type="entry name" value="MFS_dom"/>
</dbReference>
<keyword evidence="4 10" id="KW-0812">Transmembrane</keyword>
<feature type="transmembrane region" description="Helical" evidence="10">
    <location>
        <begin position="104"/>
        <end position="125"/>
    </location>
</feature>
<feature type="transmembrane region" description="Helical" evidence="10">
    <location>
        <begin position="437"/>
        <end position="459"/>
    </location>
</feature>
<evidence type="ECO:0000256" key="7">
    <source>
        <dbReference type="ARBA" id="ARBA00078639"/>
    </source>
</evidence>
<evidence type="ECO:0000256" key="5">
    <source>
        <dbReference type="ARBA" id="ARBA00022989"/>
    </source>
</evidence>
<dbReference type="Gene3D" id="1.20.1250.20">
    <property type="entry name" value="MFS general substrate transporter like domains"/>
    <property type="match status" value="1"/>
</dbReference>
<feature type="domain" description="Major facilitator superfamily (MFS) profile" evidence="11">
    <location>
        <begin position="101"/>
        <end position="546"/>
    </location>
</feature>
<dbReference type="GO" id="GO:0022857">
    <property type="term" value="F:transmembrane transporter activity"/>
    <property type="evidence" value="ECO:0007669"/>
    <property type="project" value="InterPro"/>
</dbReference>
<organism evidence="12 13">
    <name type="scientific">Camelus dromedarius</name>
    <name type="common">Dromedary</name>
    <name type="synonym">Arabian camel</name>
    <dbReference type="NCBI Taxonomy" id="9838"/>
    <lineage>
        <taxon>Eukaryota</taxon>
        <taxon>Metazoa</taxon>
        <taxon>Chordata</taxon>
        <taxon>Craniata</taxon>
        <taxon>Vertebrata</taxon>
        <taxon>Euteleostomi</taxon>
        <taxon>Mammalia</taxon>
        <taxon>Eutheria</taxon>
        <taxon>Laurasiatheria</taxon>
        <taxon>Artiodactyla</taxon>
        <taxon>Tylopoda</taxon>
        <taxon>Camelidae</taxon>
        <taxon>Camelus</taxon>
    </lineage>
</organism>
<dbReference type="PANTHER" id="PTHR24002:SF3">
    <property type="entry name" value="SOLUTE CARRIER FAMILY 22 MEMBER 18"/>
    <property type="match status" value="1"/>
</dbReference>
<evidence type="ECO:0000259" key="11">
    <source>
        <dbReference type="PROSITE" id="PS50850"/>
    </source>
</evidence>
<dbReference type="Pfam" id="PF07690">
    <property type="entry name" value="MFS_1"/>
    <property type="match status" value="2"/>
</dbReference>
<accession>A0A5N4BXW2</accession>
<dbReference type="PANTHER" id="PTHR24002">
    <property type="entry name" value="SOLUTE CARRIER FAMILY 22 MEMBER 18"/>
    <property type="match status" value="1"/>
</dbReference>
<dbReference type="EMBL" id="JWIN03000075">
    <property type="protein sequence ID" value="KAB1251465.1"/>
    <property type="molecule type" value="Genomic_DNA"/>
</dbReference>
<reference evidence="12 13" key="1">
    <citation type="journal article" date="2019" name="Mol. Ecol. Resour.">
        <title>Improving Illumina assemblies with Hi-C and long reads: an example with the North African dromedary.</title>
        <authorList>
            <person name="Elbers J.P."/>
            <person name="Rogers M.F."/>
            <person name="Perelman P.L."/>
            <person name="Proskuryakova A.A."/>
            <person name="Serdyukova N.A."/>
            <person name="Johnson W.E."/>
            <person name="Horin P."/>
            <person name="Corander J."/>
            <person name="Murphy D."/>
            <person name="Burger P.A."/>
        </authorList>
    </citation>
    <scope>NUCLEOTIDE SEQUENCE [LARGE SCALE GENOMIC DNA]</scope>
    <source>
        <strain evidence="12">Drom800</strain>
        <tissue evidence="12">Blood</tissue>
    </source>
</reference>
<feature type="transmembrane region" description="Helical" evidence="10">
    <location>
        <begin position="406"/>
        <end position="425"/>
    </location>
</feature>
<dbReference type="Proteomes" id="UP000299084">
    <property type="component" value="Unassembled WGS sequence"/>
</dbReference>
<feature type="transmembrane region" description="Helical" evidence="10">
    <location>
        <begin position="180"/>
        <end position="201"/>
    </location>
</feature>
<keyword evidence="6 10" id="KW-0472">Membrane</keyword>
<evidence type="ECO:0000256" key="10">
    <source>
        <dbReference type="SAM" id="Phobius"/>
    </source>
</evidence>
<dbReference type="InterPro" id="IPR036259">
    <property type="entry name" value="MFS_trans_sf"/>
</dbReference>
<sequence>MGPKDPAPTTHRDPSEHHTCQRPLPELQSAATLGLFPSGNGVLSLAHAARVSISMAVGQETQCSSSSDSYMVSQQDLPSMQDAGASRGQGQSPSGMGALGRAGVILLTYVLAALELTCLFMQFSIMPYLSRRLGLDSVAFGYQQTIFGVLQLLGGPVFGRFADQHGARAAFTLSFLASSALYLLLVAACSPSLPGVALLFASRLPAALMHTLPAAQMVITDLTVPEERPAALGRLGLCFGIGVIVGSLLGGTLSSACGCWDAVVNMTAPKTTSNPVLTFQSIPSASFIPRSKVLYILPFMGRETEAQRGIQCPAIVALVVNLLGAVLSFTCIPTSTKEASAQAQAALPGAPKASVFDLKAITRLLLQPGVLPVFLVKVISGFPSGLFMVMFSIISMDFFQLEATQSGYLMSFFGVLQMVIQGLVIGRLSSHFSEGALLRASVLVFSIVGLAMVLMANVFHFCLLMPGLVFSLCALNVVTDSMLTKAVSASDTGTMLGLCASVQPLTRTLGPTLGGLLYHSFGVPIFGHVQFAVNFLVLLFLWRQPMPQKKDKVW</sequence>
<dbReference type="InterPro" id="IPR011701">
    <property type="entry name" value="MFS"/>
</dbReference>
<evidence type="ECO:0000256" key="2">
    <source>
        <dbReference type="ARBA" id="ARBA00009203"/>
    </source>
</evidence>
<dbReference type="CDD" id="cd17331">
    <property type="entry name" value="MFS_SLC22A18"/>
    <property type="match status" value="1"/>
</dbReference>
<comment type="similarity">
    <text evidence="2">Belongs to the major facilitator (TC 2.A.1) superfamily. Organic cation transporter (TC 2.A.1.19) family.</text>
</comment>
<dbReference type="FunFam" id="1.20.1250.20:FF:000297">
    <property type="entry name" value="Solute carrier family 22 member 18"/>
    <property type="match status" value="1"/>
</dbReference>
<dbReference type="GO" id="GO:0016324">
    <property type="term" value="C:apical plasma membrane"/>
    <property type="evidence" value="ECO:0007669"/>
    <property type="project" value="UniProtKB-SubCell"/>
</dbReference>
<evidence type="ECO:0000256" key="1">
    <source>
        <dbReference type="ARBA" id="ARBA00004424"/>
    </source>
</evidence>
<evidence type="ECO:0000256" key="6">
    <source>
        <dbReference type="ARBA" id="ARBA00023136"/>
    </source>
</evidence>
<dbReference type="GO" id="GO:0005635">
    <property type="term" value="C:nuclear envelope"/>
    <property type="evidence" value="ECO:0007669"/>
    <property type="project" value="TreeGrafter"/>
</dbReference>
<keyword evidence="13" id="KW-1185">Reference proteome</keyword>
<name>A0A5N4BXW2_CAMDR</name>
<keyword evidence="5 10" id="KW-1133">Transmembrane helix</keyword>
<evidence type="ECO:0000313" key="13">
    <source>
        <dbReference type="Proteomes" id="UP000299084"/>
    </source>
</evidence>
<comment type="subcellular location">
    <subcellularLocation>
        <location evidence="1">Apical cell membrane</location>
        <topology evidence="1">Multi-pass membrane protein</topology>
    </subcellularLocation>
</comment>
<evidence type="ECO:0000256" key="4">
    <source>
        <dbReference type="ARBA" id="ARBA00022692"/>
    </source>
</evidence>
<evidence type="ECO:0000256" key="8">
    <source>
        <dbReference type="ARBA" id="ARBA00093348"/>
    </source>
</evidence>